<evidence type="ECO:0000256" key="3">
    <source>
        <dbReference type="ARBA" id="ARBA00023125"/>
    </source>
</evidence>
<dbReference type="PANTHER" id="PTHR30419">
    <property type="entry name" value="HTH-TYPE TRANSCRIPTIONAL REGULATOR YBHD"/>
    <property type="match status" value="1"/>
</dbReference>
<accession>A0AAW6T6X4</accession>
<dbReference type="FunFam" id="1.10.10.10:FF:000001">
    <property type="entry name" value="LysR family transcriptional regulator"/>
    <property type="match status" value="1"/>
</dbReference>
<dbReference type="RefSeq" id="WP_281489368.1">
    <property type="nucleotide sequence ID" value="NZ_CP159582.1"/>
</dbReference>
<dbReference type="SUPFAM" id="SSF53850">
    <property type="entry name" value="Periplasmic binding protein-like II"/>
    <property type="match status" value="1"/>
</dbReference>
<dbReference type="InterPro" id="IPR005119">
    <property type="entry name" value="LysR_subst-bd"/>
</dbReference>
<evidence type="ECO:0000256" key="1">
    <source>
        <dbReference type="ARBA" id="ARBA00009437"/>
    </source>
</evidence>
<evidence type="ECO:0000256" key="2">
    <source>
        <dbReference type="ARBA" id="ARBA00023015"/>
    </source>
</evidence>
<dbReference type="Proteomes" id="UP001321506">
    <property type="component" value="Unassembled WGS sequence"/>
</dbReference>
<dbReference type="PROSITE" id="PS50931">
    <property type="entry name" value="HTH_LYSR"/>
    <property type="match status" value="1"/>
</dbReference>
<keyword evidence="4" id="KW-0804">Transcription</keyword>
<dbReference type="InterPro" id="IPR036388">
    <property type="entry name" value="WH-like_DNA-bd_sf"/>
</dbReference>
<dbReference type="Gene3D" id="3.40.190.290">
    <property type="match status" value="1"/>
</dbReference>
<proteinExistence type="inferred from homology"/>
<dbReference type="GO" id="GO:0003700">
    <property type="term" value="F:DNA-binding transcription factor activity"/>
    <property type="evidence" value="ECO:0007669"/>
    <property type="project" value="InterPro"/>
</dbReference>
<keyword evidence="3" id="KW-0238">DNA-binding</keyword>
<evidence type="ECO:0000256" key="4">
    <source>
        <dbReference type="ARBA" id="ARBA00023163"/>
    </source>
</evidence>
<dbReference type="CDD" id="cd05466">
    <property type="entry name" value="PBP2_LTTR_substrate"/>
    <property type="match status" value="1"/>
</dbReference>
<dbReference type="SUPFAM" id="SSF46785">
    <property type="entry name" value="Winged helix' DNA-binding domain"/>
    <property type="match status" value="1"/>
</dbReference>
<dbReference type="GO" id="GO:0005829">
    <property type="term" value="C:cytosol"/>
    <property type="evidence" value="ECO:0007669"/>
    <property type="project" value="TreeGrafter"/>
</dbReference>
<evidence type="ECO:0000313" key="7">
    <source>
        <dbReference type="EMBL" id="MDI2099576.1"/>
    </source>
</evidence>
<evidence type="ECO:0000259" key="6">
    <source>
        <dbReference type="PROSITE" id="PS50931"/>
    </source>
</evidence>
<reference evidence="7 8" key="1">
    <citation type="submission" date="2023-04" db="EMBL/GenBank/DDBJ databases">
        <title>Klugiella caeni sp. nov. isolated from the sludge of biochemical tank.</title>
        <authorList>
            <person name="Geng K."/>
        </authorList>
    </citation>
    <scope>NUCLEOTIDE SEQUENCE [LARGE SCALE GENOMIC DNA]</scope>
    <source>
        <strain evidence="7 8">YN-L-19</strain>
    </source>
</reference>
<name>A0AAW6T6X4_9MICO</name>
<feature type="chain" id="PRO_5043588578" evidence="5">
    <location>
        <begin position="23"/>
        <end position="307"/>
    </location>
</feature>
<keyword evidence="8" id="KW-1185">Reference proteome</keyword>
<dbReference type="PANTHER" id="PTHR30419:SF30">
    <property type="entry name" value="LYSR FAMILY TRANSCRIPTIONAL REGULATOR"/>
    <property type="match status" value="1"/>
</dbReference>
<dbReference type="EMBL" id="JASATX010000005">
    <property type="protein sequence ID" value="MDI2099576.1"/>
    <property type="molecule type" value="Genomic_DNA"/>
</dbReference>
<dbReference type="GO" id="GO:0003677">
    <property type="term" value="F:DNA binding"/>
    <property type="evidence" value="ECO:0007669"/>
    <property type="project" value="UniProtKB-KW"/>
</dbReference>
<feature type="signal peptide" evidence="5">
    <location>
        <begin position="1"/>
        <end position="22"/>
    </location>
</feature>
<comment type="caution">
    <text evidence="7">The sequence shown here is derived from an EMBL/GenBank/DDBJ whole genome shotgun (WGS) entry which is preliminary data.</text>
</comment>
<protein>
    <submittedName>
        <fullName evidence="7">LysR family transcriptional regulator</fullName>
    </submittedName>
</protein>
<dbReference type="Pfam" id="PF00126">
    <property type="entry name" value="HTH_1"/>
    <property type="match status" value="1"/>
</dbReference>
<keyword evidence="5" id="KW-0732">Signal</keyword>
<organism evidence="7 8">
    <name type="scientific">Ruicaihuangia caeni</name>
    <dbReference type="NCBI Taxonomy" id="3042517"/>
    <lineage>
        <taxon>Bacteria</taxon>
        <taxon>Bacillati</taxon>
        <taxon>Actinomycetota</taxon>
        <taxon>Actinomycetes</taxon>
        <taxon>Micrococcales</taxon>
        <taxon>Microbacteriaceae</taxon>
        <taxon>Ruicaihuangia</taxon>
    </lineage>
</organism>
<dbReference type="InterPro" id="IPR036390">
    <property type="entry name" value="WH_DNA-bd_sf"/>
</dbReference>
<comment type="similarity">
    <text evidence="1">Belongs to the LysR transcriptional regulatory family.</text>
</comment>
<dbReference type="AlphaFoldDB" id="A0AAW6T6X4"/>
<dbReference type="Pfam" id="PF03466">
    <property type="entry name" value="LysR_substrate"/>
    <property type="match status" value="1"/>
</dbReference>
<dbReference type="InterPro" id="IPR000847">
    <property type="entry name" value="LysR_HTH_N"/>
</dbReference>
<sequence>MTIAQLRAFFLAARLGSFTAAARELGATQPTISELVRKLETEQGLMLFARGGRRLVLTPAGEQLLPWAQRVVDGVDGAHESLLALRGLTGGVASLGVLRNAAYYFLADLAERFHRDYPGVRTRLIGQNSFEVAEGVRSGELEAGLVVLPINDDGLDVTPLLRDEVLWVSADKSRCAAPMSMERIAERELILYDAHYGWNDPTRRQLAERAQLHGLRLDPLIEVENVESALGLVARGIGDTIVSKAVTLGAAFPSDEVHTAPMEEPLYDTIALVKRANATLSPVTEELVRLATSMLLAPHQAGEAVSP</sequence>
<evidence type="ECO:0000256" key="5">
    <source>
        <dbReference type="SAM" id="SignalP"/>
    </source>
</evidence>
<feature type="domain" description="HTH lysR-type" evidence="6">
    <location>
        <begin position="1"/>
        <end position="58"/>
    </location>
</feature>
<dbReference type="Gene3D" id="1.10.10.10">
    <property type="entry name" value="Winged helix-like DNA-binding domain superfamily/Winged helix DNA-binding domain"/>
    <property type="match status" value="1"/>
</dbReference>
<evidence type="ECO:0000313" key="8">
    <source>
        <dbReference type="Proteomes" id="UP001321506"/>
    </source>
</evidence>
<dbReference type="InterPro" id="IPR050950">
    <property type="entry name" value="HTH-type_LysR_regulators"/>
</dbReference>
<gene>
    <name evidence="7" type="ORF">QF206_11435</name>
</gene>
<dbReference type="PRINTS" id="PR00039">
    <property type="entry name" value="HTHLYSR"/>
</dbReference>
<keyword evidence="2" id="KW-0805">Transcription regulation</keyword>